<dbReference type="Pfam" id="PF00881">
    <property type="entry name" value="Nitroreductase"/>
    <property type="match status" value="1"/>
</dbReference>
<dbReference type="NCBIfam" id="TIGR03605">
    <property type="entry name" value="antibiot_sagB"/>
    <property type="match status" value="1"/>
</dbReference>
<gene>
    <name evidence="3" type="ORF">ENL47_00490</name>
    <name evidence="2" type="ORF">ENM84_01070</name>
</gene>
<dbReference type="CDD" id="cd02142">
    <property type="entry name" value="McbC_SagB-like_oxidoreductase"/>
    <property type="match status" value="1"/>
</dbReference>
<name>A0A7C5UTF0_9CREN</name>
<sequence length="226" mass="25488">MSLIYLPPPQKLSTMTVEEAILSRRSIREFKEDPIRLEHLSMILWAAYGITDPNRGFRASPSAGATYPLELYIVVGEGGVYISNNTYLDPGIYKYNPYVHGLTNIKKGDFRKELMKASLYQKWVENAPVSIVICAVYDRTTRYYGERGRTRYVPIDVGHVGQNIYLMATALGYGTVAIGAFKDSEVSKVIDVKTDETPLYIMPIGVPKSKTLISFNDIKLFLNKSR</sequence>
<dbReference type="InterPro" id="IPR000415">
    <property type="entry name" value="Nitroreductase-like"/>
</dbReference>
<evidence type="ECO:0000313" key="2">
    <source>
        <dbReference type="EMBL" id="HHP81234.1"/>
    </source>
</evidence>
<protein>
    <submittedName>
        <fullName evidence="3">SagB/ThcOx family dehydrogenase</fullName>
    </submittedName>
</protein>
<dbReference type="InterPro" id="IPR052544">
    <property type="entry name" value="Bacteriocin_Proc_Enz"/>
</dbReference>
<dbReference type="EMBL" id="DRUB01000010">
    <property type="protein sequence ID" value="HHR95328.1"/>
    <property type="molecule type" value="Genomic_DNA"/>
</dbReference>
<dbReference type="InterPro" id="IPR020051">
    <property type="entry name" value="SagB-type_dehydrogenase"/>
</dbReference>
<feature type="domain" description="Nitroreductase" evidence="1">
    <location>
        <begin position="21"/>
        <end position="205"/>
    </location>
</feature>
<dbReference type="EMBL" id="DRZI01000033">
    <property type="protein sequence ID" value="HHP81234.1"/>
    <property type="molecule type" value="Genomic_DNA"/>
</dbReference>
<dbReference type="InterPro" id="IPR029479">
    <property type="entry name" value="Nitroreductase"/>
</dbReference>
<dbReference type="GO" id="GO:0016491">
    <property type="term" value="F:oxidoreductase activity"/>
    <property type="evidence" value="ECO:0007669"/>
    <property type="project" value="InterPro"/>
</dbReference>
<comment type="caution">
    <text evidence="3">The sequence shown here is derived from an EMBL/GenBank/DDBJ whole genome shotgun (WGS) entry which is preliminary data.</text>
</comment>
<dbReference type="PANTHER" id="PTHR43745">
    <property type="entry name" value="NITROREDUCTASE MJ1384-RELATED"/>
    <property type="match status" value="1"/>
</dbReference>
<evidence type="ECO:0000313" key="3">
    <source>
        <dbReference type="EMBL" id="HHR95328.1"/>
    </source>
</evidence>
<organism evidence="3">
    <name type="scientific">Ignisphaera aggregans</name>
    <dbReference type="NCBI Taxonomy" id="334771"/>
    <lineage>
        <taxon>Archaea</taxon>
        <taxon>Thermoproteota</taxon>
        <taxon>Thermoprotei</taxon>
        <taxon>Desulfurococcales</taxon>
        <taxon>Desulfurococcaceae</taxon>
        <taxon>Ignisphaera</taxon>
    </lineage>
</organism>
<accession>A0A7C5UTF0</accession>
<dbReference type="AlphaFoldDB" id="A0A7C5UTF0"/>
<proteinExistence type="predicted"/>
<evidence type="ECO:0000259" key="1">
    <source>
        <dbReference type="Pfam" id="PF00881"/>
    </source>
</evidence>
<reference evidence="3" key="1">
    <citation type="journal article" date="2020" name="mSystems">
        <title>Genome- and Community-Level Interaction Insights into Carbon Utilization and Element Cycling Functions of Hydrothermarchaeota in Hydrothermal Sediment.</title>
        <authorList>
            <person name="Zhou Z."/>
            <person name="Liu Y."/>
            <person name="Xu W."/>
            <person name="Pan J."/>
            <person name="Luo Z.H."/>
            <person name="Li M."/>
        </authorList>
    </citation>
    <scope>NUCLEOTIDE SEQUENCE [LARGE SCALE GENOMIC DNA]</scope>
    <source>
        <strain evidence="3">SpSt-1</strain>
        <strain evidence="2">SpSt-1121</strain>
    </source>
</reference>
<dbReference type="Gene3D" id="3.40.109.10">
    <property type="entry name" value="NADH Oxidase"/>
    <property type="match status" value="1"/>
</dbReference>
<dbReference type="SUPFAM" id="SSF55469">
    <property type="entry name" value="FMN-dependent nitroreductase-like"/>
    <property type="match status" value="1"/>
</dbReference>
<dbReference type="PANTHER" id="PTHR43745:SF2">
    <property type="entry name" value="NITROREDUCTASE MJ1384-RELATED"/>
    <property type="match status" value="1"/>
</dbReference>